<keyword evidence="2" id="KW-1185">Reference proteome</keyword>
<dbReference type="AlphaFoldDB" id="A0A8X6JVW0"/>
<accession>A0A8X6JVW0</accession>
<evidence type="ECO:0000313" key="2">
    <source>
        <dbReference type="Proteomes" id="UP000887013"/>
    </source>
</evidence>
<sequence length="127" mass="14482">MPSAEFKKFAQAVRDLPDSDRKLSSGKGETIQMGIRGCCGHRRITRQSLLGCTGRYITSCFMSKGINHCSYERAFKDKSHNKVHSQMTRTTFDLSYRISTPSEFENCPLLQILGLRYNLYPVYSVES</sequence>
<reference evidence="1" key="1">
    <citation type="submission" date="2020-08" db="EMBL/GenBank/DDBJ databases">
        <title>Multicomponent nature underlies the extraordinary mechanical properties of spider dragline silk.</title>
        <authorList>
            <person name="Kono N."/>
            <person name="Nakamura H."/>
            <person name="Mori M."/>
            <person name="Yoshida Y."/>
            <person name="Ohtoshi R."/>
            <person name="Malay A.D."/>
            <person name="Moran D.A.P."/>
            <person name="Tomita M."/>
            <person name="Numata K."/>
            <person name="Arakawa K."/>
        </authorList>
    </citation>
    <scope>NUCLEOTIDE SEQUENCE</scope>
</reference>
<comment type="caution">
    <text evidence="1">The sequence shown here is derived from an EMBL/GenBank/DDBJ whole genome shotgun (WGS) entry which is preliminary data.</text>
</comment>
<dbReference type="EMBL" id="BMAW01089424">
    <property type="protein sequence ID" value="GFS39761.1"/>
    <property type="molecule type" value="Genomic_DNA"/>
</dbReference>
<organism evidence="1 2">
    <name type="scientific">Nephila pilipes</name>
    <name type="common">Giant wood spider</name>
    <name type="synonym">Nephila maculata</name>
    <dbReference type="NCBI Taxonomy" id="299642"/>
    <lineage>
        <taxon>Eukaryota</taxon>
        <taxon>Metazoa</taxon>
        <taxon>Ecdysozoa</taxon>
        <taxon>Arthropoda</taxon>
        <taxon>Chelicerata</taxon>
        <taxon>Arachnida</taxon>
        <taxon>Araneae</taxon>
        <taxon>Araneomorphae</taxon>
        <taxon>Entelegynae</taxon>
        <taxon>Araneoidea</taxon>
        <taxon>Nephilidae</taxon>
        <taxon>Nephila</taxon>
    </lineage>
</organism>
<dbReference type="Proteomes" id="UP000887013">
    <property type="component" value="Unassembled WGS sequence"/>
</dbReference>
<evidence type="ECO:0000313" key="1">
    <source>
        <dbReference type="EMBL" id="GFS39761.1"/>
    </source>
</evidence>
<gene>
    <name evidence="1" type="ORF">NPIL_596721</name>
</gene>
<protein>
    <submittedName>
        <fullName evidence="1">Uncharacterized protein</fullName>
    </submittedName>
</protein>
<proteinExistence type="predicted"/>
<name>A0A8X6JVW0_NEPPI</name>